<keyword evidence="2" id="KW-1185">Reference proteome</keyword>
<accession>A0A5M3T6E5</accession>
<sequence>MLKLHPPRSQATTMKNFVVNQFNTFGLAFWVEIMTEMPRCTYYFGPFLTENEAEEAEPGYIEDIQGEGATGLQVAVKRCQPDVLTVAADLDQNFDNPLQWA</sequence>
<gene>
    <name evidence="1" type="ORF">NIES46_20770</name>
</gene>
<dbReference type="EMBL" id="BIMW01000089">
    <property type="protein sequence ID" value="GCE94025.1"/>
    <property type="molecule type" value="Genomic_DNA"/>
</dbReference>
<comment type="caution">
    <text evidence="1">The sequence shown here is derived from an EMBL/GenBank/DDBJ whole genome shotgun (WGS) entry which is preliminary data.</text>
</comment>
<dbReference type="InterPro" id="IPR014945">
    <property type="entry name" value="DUF1816"/>
</dbReference>
<organism evidence="1 2">
    <name type="scientific">Limnospira platensis NIES-46</name>
    <dbReference type="NCBI Taxonomy" id="1236695"/>
    <lineage>
        <taxon>Bacteria</taxon>
        <taxon>Bacillati</taxon>
        <taxon>Cyanobacteriota</taxon>
        <taxon>Cyanophyceae</taxon>
        <taxon>Oscillatoriophycideae</taxon>
        <taxon>Oscillatoriales</taxon>
        <taxon>Sirenicapillariaceae</taxon>
        <taxon>Limnospira</taxon>
    </lineage>
</organism>
<evidence type="ECO:0008006" key="3">
    <source>
        <dbReference type="Google" id="ProtNLM"/>
    </source>
</evidence>
<proteinExistence type="predicted"/>
<name>A0A5M3T6E5_LIMPL</name>
<reference evidence="1 2" key="1">
    <citation type="journal article" date="2019" name="J Genomics">
        <title>The Draft Genome of a Hydrogen-producing Cyanobacterium, Arthrospira platensis NIES-46.</title>
        <authorList>
            <person name="Suzuki S."/>
            <person name="Yamaguchi H."/>
            <person name="Kawachi M."/>
        </authorList>
    </citation>
    <scope>NUCLEOTIDE SEQUENCE [LARGE SCALE GENOMIC DNA]</scope>
    <source>
        <strain evidence="1 2">NIES-46</strain>
    </source>
</reference>
<evidence type="ECO:0000313" key="1">
    <source>
        <dbReference type="EMBL" id="GCE94025.1"/>
    </source>
</evidence>
<dbReference type="Pfam" id="PF08846">
    <property type="entry name" value="DUF1816"/>
    <property type="match status" value="1"/>
</dbReference>
<evidence type="ECO:0000313" key="2">
    <source>
        <dbReference type="Proteomes" id="UP000326169"/>
    </source>
</evidence>
<protein>
    <recommendedName>
        <fullName evidence="3">DUF1816 domain-containing protein</fullName>
    </recommendedName>
</protein>
<dbReference type="Proteomes" id="UP000326169">
    <property type="component" value="Unassembled WGS sequence"/>
</dbReference>